<dbReference type="GO" id="GO:0000139">
    <property type="term" value="C:Golgi membrane"/>
    <property type="evidence" value="ECO:0007669"/>
    <property type="project" value="InterPro"/>
</dbReference>
<keyword evidence="1" id="KW-1133">Transmembrane helix</keyword>
<dbReference type="GO" id="GO:0016757">
    <property type="term" value="F:glycosyltransferase activity"/>
    <property type="evidence" value="ECO:0007669"/>
    <property type="project" value="InterPro"/>
</dbReference>
<feature type="transmembrane region" description="Helical" evidence="1">
    <location>
        <begin position="306"/>
        <end position="326"/>
    </location>
</feature>
<dbReference type="GO" id="GO:0006506">
    <property type="term" value="P:GPI anchor biosynthetic process"/>
    <property type="evidence" value="ECO:0007669"/>
    <property type="project" value="InterPro"/>
</dbReference>
<dbReference type="InterPro" id="IPR029675">
    <property type="entry name" value="PGAP4"/>
</dbReference>
<name>C3Z5K6_BRAFL</name>
<feature type="transmembrane region" description="Helical" evidence="1">
    <location>
        <begin position="338"/>
        <end position="356"/>
    </location>
</feature>
<sequence length="454" mass="51445">MWRFSNTPVQILARRDSFHGLSTGIHQIEAESANIKVEEMPHTKKPCCGVSSSGRHVCGLLLRNWTAIGLYISVFCVILPICCHKWYFSVYYNQKLHLGGASPSVYARKVNDECIVRAVSFFSQKRDAQLPRTTNDVKMVIGFVTIKRKGEIKDGGDYKPRYLLQTVAGLLQERLPDTIHVLICNVATNPSSHTDAAFLSKYVTVVSRYGKYGAAKPPGHLQDKEREDYIFCLNQSLSYNPRYVLLLEDDALVVPGAVDVLVYVVDKIEDRRYRFEASKTLAKLYSPLSLQRDFYTDKPSRIVRNLLELLSIGLFGGSLLRILYTLLCERNRENHRLLDGYFVASLICCVLAALAISRPHLLELRRISKQLYMVLEANDCCTQAILYHREVAKSIVSQFEKGFVPDWYPIDAGLDYLAEKLGLAPVCVEPNLFTHIGMYSALHEGENVYLKDFA</sequence>
<dbReference type="PANTHER" id="PTHR31410">
    <property type="entry name" value="TRANSMEMBRANE PROTEIN 246"/>
    <property type="match status" value="1"/>
</dbReference>
<dbReference type="AlphaFoldDB" id="C3Z5K6"/>
<dbReference type="EMBL" id="GG666583">
    <property type="protein sequence ID" value="EEN52119.1"/>
    <property type="molecule type" value="Genomic_DNA"/>
</dbReference>
<evidence type="ECO:0008006" key="3">
    <source>
        <dbReference type="Google" id="ProtNLM"/>
    </source>
</evidence>
<feature type="transmembrane region" description="Helical" evidence="1">
    <location>
        <begin position="68"/>
        <end position="88"/>
    </location>
</feature>
<evidence type="ECO:0000256" key="1">
    <source>
        <dbReference type="SAM" id="Phobius"/>
    </source>
</evidence>
<dbReference type="CDD" id="cd22190">
    <property type="entry name" value="PGAP4"/>
    <property type="match status" value="1"/>
</dbReference>
<dbReference type="InParanoid" id="C3Z5K6"/>
<dbReference type="PANTHER" id="PTHR31410:SF1">
    <property type="entry name" value="POST-GPI ATTACHMENT TO PROTEINS FACTOR 4"/>
    <property type="match status" value="1"/>
</dbReference>
<organism>
    <name type="scientific">Branchiostoma floridae</name>
    <name type="common">Florida lancelet</name>
    <name type="synonym">Amphioxus</name>
    <dbReference type="NCBI Taxonomy" id="7739"/>
    <lineage>
        <taxon>Eukaryota</taxon>
        <taxon>Metazoa</taxon>
        <taxon>Chordata</taxon>
        <taxon>Cephalochordata</taxon>
        <taxon>Leptocardii</taxon>
        <taxon>Amphioxiformes</taxon>
        <taxon>Branchiostomatidae</taxon>
        <taxon>Branchiostoma</taxon>
    </lineage>
</organism>
<evidence type="ECO:0000313" key="2">
    <source>
        <dbReference type="EMBL" id="EEN52119.1"/>
    </source>
</evidence>
<keyword evidence="1" id="KW-0812">Transmembrane</keyword>
<gene>
    <name evidence="2" type="ORF">BRAFLDRAFT_66160</name>
</gene>
<proteinExistence type="predicted"/>
<keyword evidence="1" id="KW-0472">Membrane</keyword>
<reference evidence="2" key="1">
    <citation type="journal article" date="2008" name="Nature">
        <title>The amphioxus genome and the evolution of the chordate karyotype.</title>
        <authorList>
            <consortium name="US DOE Joint Genome Institute (JGI-PGF)"/>
            <person name="Putnam N.H."/>
            <person name="Butts T."/>
            <person name="Ferrier D.E.K."/>
            <person name="Furlong R.F."/>
            <person name="Hellsten U."/>
            <person name="Kawashima T."/>
            <person name="Robinson-Rechavi M."/>
            <person name="Shoguchi E."/>
            <person name="Terry A."/>
            <person name="Yu J.-K."/>
            <person name="Benito-Gutierrez E.L."/>
            <person name="Dubchak I."/>
            <person name="Garcia-Fernandez J."/>
            <person name="Gibson-Brown J.J."/>
            <person name="Grigoriev I.V."/>
            <person name="Horton A.C."/>
            <person name="de Jong P.J."/>
            <person name="Jurka J."/>
            <person name="Kapitonov V.V."/>
            <person name="Kohara Y."/>
            <person name="Kuroki Y."/>
            <person name="Lindquist E."/>
            <person name="Lucas S."/>
            <person name="Osoegawa K."/>
            <person name="Pennacchio L.A."/>
            <person name="Salamov A.A."/>
            <person name="Satou Y."/>
            <person name="Sauka-Spengler T."/>
            <person name="Schmutz J."/>
            <person name="Shin-I T."/>
            <person name="Toyoda A."/>
            <person name="Bronner-Fraser M."/>
            <person name="Fujiyama A."/>
            <person name="Holland L.Z."/>
            <person name="Holland P.W.H."/>
            <person name="Satoh N."/>
            <person name="Rokhsar D.S."/>
        </authorList>
    </citation>
    <scope>NUCLEOTIDE SEQUENCE [LARGE SCALE GENOMIC DNA]</scope>
    <source>
        <strain evidence="2">S238N-H82</strain>
        <tissue evidence="2">Testes</tissue>
    </source>
</reference>
<accession>C3Z5K6</accession>
<protein>
    <recommendedName>
        <fullName evidence="3">Transmembrane protein 246</fullName>
    </recommendedName>
</protein>
<dbReference type="eggNOG" id="ENOG502QT3K">
    <property type="taxonomic scope" value="Eukaryota"/>
</dbReference>